<dbReference type="HOGENOM" id="CLU_647256_0_0_1"/>
<name>A0A0C9UTG6_SPHS4</name>
<dbReference type="OrthoDB" id="3031545at2759"/>
<evidence type="ECO:0000256" key="1">
    <source>
        <dbReference type="SAM" id="Coils"/>
    </source>
</evidence>
<evidence type="ECO:0000313" key="3">
    <source>
        <dbReference type="EMBL" id="KIJ46143.1"/>
    </source>
</evidence>
<gene>
    <name evidence="3" type="ORF">M422DRAFT_778507</name>
</gene>
<dbReference type="AlphaFoldDB" id="A0A0C9UTG6"/>
<proteinExistence type="predicted"/>
<keyword evidence="1" id="KW-0175">Coiled coil</keyword>
<accession>A0A0C9UTG6</accession>
<keyword evidence="2" id="KW-0472">Membrane</keyword>
<dbReference type="Gene3D" id="1.20.1170.10">
    <property type="match status" value="1"/>
</dbReference>
<dbReference type="EMBL" id="KN837108">
    <property type="protein sequence ID" value="KIJ46143.1"/>
    <property type="molecule type" value="Genomic_DNA"/>
</dbReference>
<keyword evidence="2" id="KW-1133">Transmembrane helix</keyword>
<feature type="transmembrane region" description="Helical" evidence="2">
    <location>
        <begin position="215"/>
        <end position="240"/>
    </location>
</feature>
<organism evidence="3 4">
    <name type="scientific">Sphaerobolus stellatus (strain SS14)</name>
    <dbReference type="NCBI Taxonomy" id="990650"/>
    <lineage>
        <taxon>Eukaryota</taxon>
        <taxon>Fungi</taxon>
        <taxon>Dikarya</taxon>
        <taxon>Basidiomycota</taxon>
        <taxon>Agaricomycotina</taxon>
        <taxon>Agaricomycetes</taxon>
        <taxon>Phallomycetidae</taxon>
        <taxon>Geastrales</taxon>
        <taxon>Sphaerobolaceae</taxon>
        <taxon>Sphaerobolus</taxon>
    </lineage>
</organism>
<reference evidence="3 4" key="1">
    <citation type="submission" date="2014-06" db="EMBL/GenBank/DDBJ databases">
        <title>Evolutionary Origins and Diversification of the Mycorrhizal Mutualists.</title>
        <authorList>
            <consortium name="DOE Joint Genome Institute"/>
            <consortium name="Mycorrhizal Genomics Consortium"/>
            <person name="Kohler A."/>
            <person name="Kuo A."/>
            <person name="Nagy L.G."/>
            <person name="Floudas D."/>
            <person name="Copeland A."/>
            <person name="Barry K.W."/>
            <person name="Cichocki N."/>
            <person name="Veneault-Fourrey C."/>
            <person name="LaButti K."/>
            <person name="Lindquist E.A."/>
            <person name="Lipzen A."/>
            <person name="Lundell T."/>
            <person name="Morin E."/>
            <person name="Murat C."/>
            <person name="Riley R."/>
            <person name="Ohm R."/>
            <person name="Sun H."/>
            <person name="Tunlid A."/>
            <person name="Henrissat B."/>
            <person name="Grigoriev I.V."/>
            <person name="Hibbett D.S."/>
            <person name="Martin F."/>
        </authorList>
    </citation>
    <scope>NUCLEOTIDE SEQUENCE [LARGE SCALE GENOMIC DNA]</scope>
    <source>
        <strain evidence="3 4">SS14</strain>
    </source>
</reference>
<evidence type="ECO:0000256" key="2">
    <source>
        <dbReference type="SAM" id="Phobius"/>
    </source>
</evidence>
<feature type="coiled-coil region" evidence="1">
    <location>
        <begin position="280"/>
        <end position="314"/>
    </location>
</feature>
<evidence type="ECO:0000313" key="4">
    <source>
        <dbReference type="Proteomes" id="UP000054279"/>
    </source>
</evidence>
<protein>
    <submittedName>
        <fullName evidence="3">Uncharacterized protein</fullName>
    </submittedName>
</protein>
<keyword evidence="4" id="KW-1185">Reference proteome</keyword>
<keyword evidence="2" id="KW-0812">Transmembrane</keyword>
<sequence>MPSEQPPPYDEIMEQLKELQENMTPEMKDEAYKAMAEKAASSKDEIIKEVQMLAERAIATDRIFESIRRKLAIVDENNYEDKYGQPIPKLEPTWIKYQNRYIDLLWQSRSAATKTEAYIRDFTQIIIPILLEPDSEYEDNLMDLNAFINRRNPVSPDTQDDFDKLRADVAAFTASFVTWADDVGAQLTEEITNLMDATESLKTELAQCNNLITEMAIAIGLTVVGSAVGIIVALACLAAAPATIVEILVRTLTEEYHLIKCLDSKQIAGIGAIIGEMATLISAMIRRAEIEEEIAEKERQIDELNKQLEILGELKSMLQRCTEEASEIFHRLGSFSHIWAMVAQDATYIRDHPKLPEIHTNKGIQAQIKLMESVYAPLADSLAYYATLIDQSSIPRSTKAYRF</sequence>
<dbReference type="Proteomes" id="UP000054279">
    <property type="component" value="Unassembled WGS sequence"/>
</dbReference>